<evidence type="ECO:0000256" key="2">
    <source>
        <dbReference type="SAM" id="Coils"/>
    </source>
</evidence>
<feature type="region of interest" description="Disordered" evidence="3">
    <location>
        <begin position="256"/>
        <end position="278"/>
    </location>
</feature>
<keyword evidence="1" id="KW-0479">Metal-binding</keyword>
<gene>
    <name evidence="5" type="ORF">Tci_058658</name>
</gene>
<keyword evidence="2" id="KW-0175">Coiled coil</keyword>
<dbReference type="GO" id="GO:0003676">
    <property type="term" value="F:nucleic acid binding"/>
    <property type="evidence" value="ECO:0007669"/>
    <property type="project" value="InterPro"/>
</dbReference>
<keyword evidence="1" id="KW-0862">Zinc</keyword>
<dbReference type="AlphaFoldDB" id="A0A6L2NKX8"/>
<reference evidence="5" key="1">
    <citation type="journal article" date="2019" name="Sci. Rep.">
        <title>Draft genome of Tanacetum cinerariifolium, the natural source of mosquito coil.</title>
        <authorList>
            <person name="Yamashiro T."/>
            <person name="Shiraishi A."/>
            <person name="Satake H."/>
            <person name="Nakayama K."/>
        </authorList>
    </citation>
    <scope>NUCLEOTIDE SEQUENCE</scope>
</reference>
<evidence type="ECO:0000313" key="5">
    <source>
        <dbReference type="EMBL" id="GEU86680.1"/>
    </source>
</evidence>
<dbReference type="PROSITE" id="PS50158">
    <property type="entry name" value="ZF_CCHC"/>
    <property type="match status" value="1"/>
</dbReference>
<comment type="caution">
    <text evidence="5">The sequence shown here is derived from an EMBL/GenBank/DDBJ whole genome shotgun (WGS) entry which is preliminary data.</text>
</comment>
<dbReference type="EMBL" id="BKCJ010009379">
    <property type="protein sequence ID" value="GEU86680.1"/>
    <property type="molecule type" value="Genomic_DNA"/>
</dbReference>
<protein>
    <submittedName>
        <fullName evidence="5">Ubiquitin hydrolase</fullName>
    </submittedName>
</protein>
<evidence type="ECO:0000259" key="4">
    <source>
        <dbReference type="PROSITE" id="PS50158"/>
    </source>
</evidence>
<name>A0A6L2NKX8_TANCI</name>
<dbReference type="SUPFAM" id="SSF57756">
    <property type="entry name" value="Retrovirus zinc finger-like domains"/>
    <property type="match status" value="1"/>
</dbReference>
<accession>A0A6L2NKX8</accession>
<keyword evidence="1" id="KW-0863">Zinc-finger</keyword>
<dbReference type="GO" id="GO:0016787">
    <property type="term" value="F:hydrolase activity"/>
    <property type="evidence" value="ECO:0007669"/>
    <property type="project" value="UniProtKB-KW"/>
</dbReference>
<keyword evidence="5" id="KW-0378">Hydrolase</keyword>
<dbReference type="InterPro" id="IPR036875">
    <property type="entry name" value="Znf_CCHC_sf"/>
</dbReference>
<feature type="domain" description="CCHC-type" evidence="4">
    <location>
        <begin position="239"/>
        <end position="254"/>
    </location>
</feature>
<proteinExistence type="predicted"/>
<dbReference type="GO" id="GO:0008270">
    <property type="term" value="F:zinc ion binding"/>
    <property type="evidence" value="ECO:0007669"/>
    <property type="project" value="UniProtKB-KW"/>
</dbReference>
<evidence type="ECO:0000256" key="3">
    <source>
        <dbReference type="SAM" id="MobiDB-lite"/>
    </source>
</evidence>
<organism evidence="5">
    <name type="scientific">Tanacetum cinerariifolium</name>
    <name type="common">Dalmatian daisy</name>
    <name type="synonym">Chrysanthemum cinerariifolium</name>
    <dbReference type="NCBI Taxonomy" id="118510"/>
    <lineage>
        <taxon>Eukaryota</taxon>
        <taxon>Viridiplantae</taxon>
        <taxon>Streptophyta</taxon>
        <taxon>Embryophyta</taxon>
        <taxon>Tracheophyta</taxon>
        <taxon>Spermatophyta</taxon>
        <taxon>Magnoliopsida</taxon>
        <taxon>eudicotyledons</taxon>
        <taxon>Gunneridae</taxon>
        <taxon>Pentapetalae</taxon>
        <taxon>asterids</taxon>
        <taxon>campanulids</taxon>
        <taxon>Asterales</taxon>
        <taxon>Asteraceae</taxon>
        <taxon>Asteroideae</taxon>
        <taxon>Anthemideae</taxon>
        <taxon>Anthemidinae</taxon>
        <taxon>Tanacetum</taxon>
    </lineage>
</organism>
<dbReference type="InterPro" id="IPR001878">
    <property type="entry name" value="Znf_CCHC"/>
</dbReference>
<feature type="coiled-coil region" evidence="2">
    <location>
        <begin position="15"/>
        <end position="42"/>
    </location>
</feature>
<dbReference type="SMART" id="SM00343">
    <property type="entry name" value="ZnF_C2HC"/>
    <property type="match status" value="1"/>
</dbReference>
<evidence type="ECO:0000256" key="1">
    <source>
        <dbReference type="PROSITE-ProRule" id="PRU00047"/>
    </source>
</evidence>
<sequence length="278" mass="31881">MMKKSSSSENEPCCSKDCKKNNETLNKKITDLSEKLFDANNMIFQYKLGLSQVEGRLVEQKEREVKYIEKIRTFEFYNMSNKECIETLKKKLKTLKQEKEGVDGKLAGLLTASKDLDNLIESQRSDKNKEGLGYSVVPPHIAQIYSSPKKDLSWTGLPEFANDTITDYSRPSPAIEAVDRAAERSTANKVEAVKKSSMRYAELYKKPLKKPNVKGNQRNWNNWKSHQLGPNFVMKKKACFKCGDFNHLAYDCRKRVKKGTSRSQNKTHKSFTPKPIVH</sequence>